<dbReference type="PANTHER" id="PTHR15304:SF2">
    <property type="entry name" value="MYOD FAMILY INHIBITOR DOMAIN-CONTAINING PROTEIN 2"/>
    <property type="match status" value="1"/>
</dbReference>
<gene>
    <name evidence="3" type="ORF">KOW79_010061</name>
</gene>
<dbReference type="EMBL" id="JAHKSW010000011">
    <property type="protein sequence ID" value="KAG7326660.1"/>
    <property type="molecule type" value="Genomic_DNA"/>
</dbReference>
<dbReference type="InterPro" id="IPR026134">
    <property type="entry name" value="MDFI/MDFIC"/>
</dbReference>
<comment type="similarity">
    <text evidence="1">Belongs to the MDFI family.</text>
</comment>
<reference evidence="3 4" key="1">
    <citation type="submission" date="2021-06" db="EMBL/GenBank/DDBJ databases">
        <title>Chromosome-level genome assembly of the red-tail catfish (Hemibagrus wyckioides).</title>
        <authorList>
            <person name="Shao F."/>
        </authorList>
    </citation>
    <scope>NUCLEOTIDE SEQUENCE [LARGE SCALE GENOMIC DNA]</scope>
    <source>
        <strain evidence="3">EC202008001</strain>
        <tissue evidence="3">Blood</tissue>
    </source>
</reference>
<dbReference type="AlphaFoldDB" id="A0A9D3SK59"/>
<organism evidence="3 4">
    <name type="scientific">Hemibagrus wyckioides</name>
    <dbReference type="NCBI Taxonomy" id="337641"/>
    <lineage>
        <taxon>Eukaryota</taxon>
        <taxon>Metazoa</taxon>
        <taxon>Chordata</taxon>
        <taxon>Craniata</taxon>
        <taxon>Vertebrata</taxon>
        <taxon>Euteleostomi</taxon>
        <taxon>Actinopterygii</taxon>
        <taxon>Neopterygii</taxon>
        <taxon>Teleostei</taxon>
        <taxon>Ostariophysi</taxon>
        <taxon>Siluriformes</taxon>
        <taxon>Bagridae</taxon>
        <taxon>Hemibagrus</taxon>
    </lineage>
</organism>
<dbReference type="PANTHER" id="PTHR15304">
    <property type="entry name" value="MYOD FAMILY INHIBITOR"/>
    <property type="match status" value="1"/>
</dbReference>
<feature type="region of interest" description="Disordered" evidence="2">
    <location>
        <begin position="40"/>
        <end position="76"/>
    </location>
</feature>
<dbReference type="Pfam" id="PF15316">
    <property type="entry name" value="MDFI"/>
    <property type="match status" value="1"/>
</dbReference>
<accession>A0A9D3SK59</accession>
<evidence type="ECO:0000313" key="4">
    <source>
        <dbReference type="Proteomes" id="UP000824219"/>
    </source>
</evidence>
<dbReference type="OrthoDB" id="8767764at2759"/>
<protein>
    <recommendedName>
        <fullName evidence="5">MyoD family inhibitor domain containing 2</fullName>
    </recommendedName>
</protein>
<comment type="caution">
    <text evidence="3">The sequence shown here is derived from an EMBL/GenBank/DDBJ whole genome shotgun (WGS) entry which is preliminary data.</text>
</comment>
<name>A0A9D3SK59_9TELE</name>
<proteinExistence type="inferred from homology"/>
<sequence>MVFPANSSSGQMLIGQPLKPKPRMMRWPCKPHLSLIPLRPLMPSPNDLPGKKVTNTAPGRTLQRLSPIPELDPGETKADAAAAGSSYGLSSVDRCSIVSSSTNALSDDQDIEDACAGIILNCLFCQFYDLCIMLPDTCKRAANQICPACSYLFAPLEPAQNSDWNCHCDIDCGLFDACQETSDCLELAMEISEICYR</sequence>
<evidence type="ECO:0000256" key="1">
    <source>
        <dbReference type="ARBA" id="ARBA00025778"/>
    </source>
</evidence>
<dbReference type="GO" id="GO:0010468">
    <property type="term" value="P:regulation of gene expression"/>
    <property type="evidence" value="ECO:0007669"/>
    <property type="project" value="UniProtKB-ARBA"/>
</dbReference>
<evidence type="ECO:0000256" key="2">
    <source>
        <dbReference type="SAM" id="MobiDB-lite"/>
    </source>
</evidence>
<evidence type="ECO:0000313" key="3">
    <source>
        <dbReference type="EMBL" id="KAG7326660.1"/>
    </source>
</evidence>
<dbReference type="Proteomes" id="UP000824219">
    <property type="component" value="Linkage Group LG11"/>
</dbReference>
<keyword evidence="4" id="KW-1185">Reference proteome</keyword>
<evidence type="ECO:0008006" key="5">
    <source>
        <dbReference type="Google" id="ProtNLM"/>
    </source>
</evidence>